<protein>
    <submittedName>
        <fullName evidence="2">Uncharacterized protein</fullName>
    </submittedName>
</protein>
<dbReference type="EMBL" id="KV878601">
    <property type="protein sequence ID" value="OJJ52480.1"/>
    <property type="molecule type" value="Genomic_DNA"/>
</dbReference>
<dbReference type="OrthoDB" id="4499576at2759"/>
<gene>
    <name evidence="2" type="ORF">ASPSYDRAFT_51900</name>
</gene>
<reference evidence="3" key="1">
    <citation type="journal article" date="2017" name="Genome Biol.">
        <title>Comparative genomics reveals high biological diversity and specific adaptations in the industrially and medically important fungal genus Aspergillus.</title>
        <authorList>
            <person name="de Vries R.P."/>
            <person name="Riley R."/>
            <person name="Wiebenga A."/>
            <person name="Aguilar-Osorio G."/>
            <person name="Amillis S."/>
            <person name="Uchima C.A."/>
            <person name="Anderluh G."/>
            <person name="Asadollahi M."/>
            <person name="Askin M."/>
            <person name="Barry K."/>
            <person name="Battaglia E."/>
            <person name="Bayram O."/>
            <person name="Benocci T."/>
            <person name="Braus-Stromeyer S.A."/>
            <person name="Caldana C."/>
            <person name="Canovas D."/>
            <person name="Cerqueira G.C."/>
            <person name="Chen F."/>
            <person name="Chen W."/>
            <person name="Choi C."/>
            <person name="Clum A."/>
            <person name="Dos Santos R.A."/>
            <person name="Damasio A.R."/>
            <person name="Diallinas G."/>
            <person name="Emri T."/>
            <person name="Fekete E."/>
            <person name="Flipphi M."/>
            <person name="Freyberg S."/>
            <person name="Gallo A."/>
            <person name="Gournas C."/>
            <person name="Habgood R."/>
            <person name="Hainaut M."/>
            <person name="Harispe M.L."/>
            <person name="Henrissat B."/>
            <person name="Hilden K.S."/>
            <person name="Hope R."/>
            <person name="Hossain A."/>
            <person name="Karabika E."/>
            <person name="Karaffa L."/>
            <person name="Karanyi Z."/>
            <person name="Krasevec N."/>
            <person name="Kuo A."/>
            <person name="Kusch H."/>
            <person name="LaButti K."/>
            <person name="Lagendijk E.L."/>
            <person name="Lapidus A."/>
            <person name="Levasseur A."/>
            <person name="Lindquist E."/>
            <person name="Lipzen A."/>
            <person name="Logrieco A.F."/>
            <person name="MacCabe A."/>
            <person name="Maekelae M.R."/>
            <person name="Malavazi I."/>
            <person name="Melin P."/>
            <person name="Meyer V."/>
            <person name="Mielnichuk N."/>
            <person name="Miskei M."/>
            <person name="Molnar A.P."/>
            <person name="Mule G."/>
            <person name="Ngan C.Y."/>
            <person name="Orejas M."/>
            <person name="Orosz E."/>
            <person name="Ouedraogo J.P."/>
            <person name="Overkamp K.M."/>
            <person name="Park H.-S."/>
            <person name="Perrone G."/>
            <person name="Piumi F."/>
            <person name="Punt P.J."/>
            <person name="Ram A.F."/>
            <person name="Ramon A."/>
            <person name="Rauscher S."/>
            <person name="Record E."/>
            <person name="Riano-Pachon D.M."/>
            <person name="Robert V."/>
            <person name="Roehrig J."/>
            <person name="Ruller R."/>
            <person name="Salamov A."/>
            <person name="Salih N.S."/>
            <person name="Samson R.A."/>
            <person name="Sandor E."/>
            <person name="Sanguinetti M."/>
            <person name="Schuetze T."/>
            <person name="Sepcic K."/>
            <person name="Shelest E."/>
            <person name="Sherlock G."/>
            <person name="Sophianopoulou V."/>
            <person name="Squina F.M."/>
            <person name="Sun H."/>
            <person name="Susca A."/>
            <person name="Todd R.B."/>
            <person name="Tsang A."/>
            <person name="Unkles S.E."/>
            <person name="van de Wiele N."/>
            <person name="van Rossen-Uffink D."/>
            <person name="Oliveira J.V."/>
            <person name="Vesth T.C."/>
            <person name="Visser J."/>
            <person name="Yu J.-H."/>
            <person name="Zhou M."/>
            <person name="Andersen M.R."/>
            <person name="Archer D.B."/>
            <person name="Baker S.E."/>
            <person name="Benoit I."/>
            <person name="Brakhage A.A."/>
            <person name="Braus G.H."/>
            <person name="Fischer R."/>
            <person name="Frisvad J.C."/>
            <person name="Goldman G.H."/>
            <person name="Houbraken J."/>
            <person name="Oakley B."/>
            <person name="Pocsi I."/>
            <person name="Scazzocchio C."/>
            <person name="Seiboth B."/>
            <person name="vanKuyk P.A."/>
            <person name="Wortman J."/>
            <person name="Dyer P.S."/>
            <person name="Grigoriev I.V."/>
        </authorList>
    </citation>
    <scope>NUCLEOTIDE SEQUENCE [LARGE SCALE GENOMIC DNA]</scope>
    <source>
        <strain evidence="3">CBS 593.65</strain>
    </source>
</reference>
<accession>A0A1L9SZ59</accession>
<evidence type="ECO:0000313" key="3">
    <source>
        <dbReference type="Proteomes" id="UP000184356"/>
    </source>
</evidence>
<feature type="chain" id="PRO_5013222495" evidence="1">
    <location>
        <begin position="23"/>
        <end position="282"/>
    </location>
</feature>
<keyword evidence="1" id="KW-0732">Signal</keyword>
<dbReference type="AlphaFoldDB" id="A0A1L9SZ59"/>
<proteinExistence type="predicted"/>
<dbReference type="Proteomes" id="UP000184356">
    <property type="component" value="Unassembled WGS sequence"/>
</dbReference>
<evidence type="ECO:0000313" key="2">
    <source>
        <dbReference type="EMBL" id="OJJ52480.1"/>
    </source>
</evidence>
<sequence length="282" mass="30172">MLPHGFSTLLLFTGYQALPAAAWFIEQYATLTVLPMVGEDKTQPVAVTTTAPLPSTVTPTTTITSTWTEAVSRVGGVDRAKVDVTMEYLIFPNRTDIPVASWDYFDRFYPSKTADTMRTNYYVPVTVKNLPSCTKTEYTYTDSVEIELPASLTAQATDESLVSFVTTYASTISTNLGGQAATTTVCDVYLKSDAVPGADEAFVGEYYLTECVDPRRSTCSAGENTAATGAGGCNGLYPPTAAAQTTDVNEPTPTGGAASSRAQSFWGLGCLSMLIYLLCLTF</sequence>
<dbReference type="VEuPathDB" id="FungiDB:ASPSYDRAFT_51900"/>
<dbReference type="GeneID" id="63764457"/>
<organism evidence="2 3">
    <name type="scientific">Aspergillus sydowii CBS 593.65</name>
    <dbReference type="NCBI Taxonomy" id="1036612"/>
    <lineage>
        <taxon>Eukaryota</taxon>
        <taxon>Fungi</taxon>
        <taxon>Dikarya</taxon>
        <taxon>Ascomycota</taxon>
        <taxon>Pezizomycotina</taxon>
        <taxon>Eurotiomycetes</taxon>
        <taxon>Eurotiomycetidae</taxon>
        <taxon>Eurotiales</taxon>
        <taxon>Aspergillaceae</taxon>
        <taxon>Aspergillus</taxon>
        <taxon>Aspergillus subgen. Nidulantes</taxon>
    </lineage>
</organism>
<feature type="signal peptide" evidence="1">
    <location>
        <begin position="1"/>
        <end position="22"/>
    </location>
</feature>
<dbReference type="RefSeq" id="XP_040696286.1">
    <property type="nucleotide sequence ID" value="XM_040848384.1"/>
</dbReference>
<evidence type="ECO:0000256" key="1">
    <source>
        <dbReference type="SAM" id="SignalP"/>
    </source>
</evidence>
<name>A0A1L9SZ59_9EURO</name>
<keyword evidence="3" id="KW-1185">Reference proteome</keyword>